<dbReference type="CDD" id="cd07377">
    <property type="entry name" value="WHTH_GntR"/>
    <property type="match status" value="1"/>
</dbReference>
<dbReference type="EMBL" id="JAPOHA010000009">
    <property type="protein sequence ID" value="MCY1714538.1"/>
    <property type="molecule type" value="Genomic_DNA"/>
</dbReference>
<dbReference type="InterPro" id="IPR036390">
    <property type="entry name" value="WH_DNA-bd_sf"/>
</dbReference>
<keyword evidence="3" id="KW-0804">Transcription</keyword>
<dbReference type="RefSeq" id="WP_268058592.1">
    <property type="nucleotide sequence ID" value="NZ_JAPOHA010000009.1"/>
</dbReference>
<dbReference type="PANTHER" id="PTHR38445:SF6">
    <property type="entry name" value="GNTR-FAMILY TRANSCRIPTIONAL REGULATOR"/>
    <property type="match status" value="1"/>
</dbReference>
<evidence type="ECO:0000313" key="6">
    <source>
        <dbReference type="Proteomes" id="UP001082703"/>
    </source>
</evidence>
<keyword evidence="1" id="KW-0805">Transcription regulation</keyword>
<dbReference type="SMART" id="SM00345">
    <property type="entry name" value="HTH_GNTR"/>
    <property type="match status" value="1"/>
</dbReference>
<name>A0ABT4BX64_9FIRM</name>
<dbReference type="SUPFAM" id="SSF46785">
    <property type="entry name" value="Winged helix' DNA-binding domain"/>
    <property type="match status" value="1"/>
</dbReference>
<comment type="caution">
    <text evidence="5">The sequence shown here is derived from an EMBL/GenBank/DDBJ whole genome shotgun (WGS) entry which is preliminary data.</text>
</comment>
<evidence type="ECO:0000256" key="1">
    <source>
        <dbReference type="ARBA" id="ARBA00023015"/>
    </source>
</evidence>
<feature type="domain" description="HTH gntR-type" evidence="4">
    <location>
        <begin position="9"/>
        <end position="77"/>
    </location>
</feature>
<evidence type="ECO:0000256" key="2">
    <source>
        <dbReference type="ARBA" id="ARBA00023125"/>
    </source>
</evidence>
<protein>
    <submittedName>
        <fullName evidence="5">GntR family transcriptional regulator</fullName>
    </submittedName>
</protein>
<evidence type="ECO:0000313" key="5">
    <source>
        <dbReference type="EMBL" id="MCY1714538.1"/>
    </source>
</evidence>
<dbReference type="Pfam" id="PF00392">
    <property type="entry name" value="GntR"/>
    <property type="match status" value="1"/>
</dbReference>
<dbReference type="PROSITE" id="PS50949">
    <property type="entry name" value="HTH_GNTR"/>
    <property type="match status" value="1"/>
</dbReference>
<dbReference type="InterPro" id="IPR000524">
    <property type="entry name" value="Tscrpt_reg_HTH_GntR"/>
</dbReference>
<proteinExistence type="predicted"/>
<keyword evidence="2" id="KW-0238">DNA-binding</keyword>
<dbReference type="Proteomes" id="UP001082703">
    <property type="component" value="Unassembled WGS sequence"/>
</dbReference>
<reference evidence="5 6" key="1">
    <citation type="submission" date="2022-11" db="EMBL/GenBank/DDBJ databases">
        <authorList>
            <person name="Caiyu Z."/>
        </authorList>
    </citation>
    <scope>NUCLEOTIDE SEQUENCE [LARGE SCALE GENOMIC DNA]</scope>
    <source>
        <strain evidence="5 6">YR-4</strain>
    </source>
</reference>
<dbReference type="InterPro" id="IPR036388">
    <property type="entry name" value="WH-like_DNA-bd_sf"/>
</dbReference>
<evidence type="ECO:0000256" key="3">
    <source>
        <dbReference type="ARBA" id="ARBA00023163"/>
    </source>
</evidence>
<dbReference type="Gene3D" id="1.10.10.10">
    <property type="entry name" value="Winged helix-like DNA-binding domain superfamily/Winged helix DNA-binding domain"/>
    <property type="match status" value="1"/>
</dbReference>
<keyword evidence="6" id="KW-1185">Reference proteome</keyword>
<organism evidence="5 6">
    <name type="scientific">Caproiciproducens galactitolivorans</name>
    <dbReference type="NCBI Taxonomy" id="642589"/>
    <lineage>
        <taxon>Bacteria</taxon>
        <taxon>Bacillati</taxon>
        <taxon>Bacillota</taxon>
        <taxon>Clostridia</taxon>
        <taxon>Eubacteriales</taxon>
        <taxon>Acutalibacteraceae</taxon>
        <taxon>Caproiciproducens</taxon>
    </lineage>
</organism>
<evidence type="ECO:0000259" key="4">
    <source>
        <dbReference type="PROSITE" id="PS50949"/>
    </source>
</evidence>
<sequence>MAWNLKSDRPIYSQLIEHIELLIVSGIYPAGSKLPSVRDLAGEASVNPNTMQRALAQLENDGLLYSQRTSGRYVTEDVDQIMKIKNGLAQGLIKEFIENMENLGYDVKQAIQLLERTIEEEK</sequence>
<accession>A0ABT4BX64</accession>
<gene>
    <name evidence="5" type="ORF">OUY18_09765</name>
</gene>
<dbReference type="PANTHER" id="PTHR38445">
    <property type="entry name" value="HTH-TYPE TRANSCRIPTIONAL REPRESSOR YTRA"/>
    <property type="match status" value="1"/>
</dbReference>